<evidence type="ECO:0008006" key="5">
    <source>
        <dbReference type="Google" id="ProtNLM"/>
    </source>
</evidence>
<evidence type="ECO:0000256" key="2">
    <source>
        <dbReference type="SAM" id="Phobius"/>
    </source>
</evidence>
<organism evidence="3 4">
    <name type="scientific">Neocallimastix californiae</name>
    <dbReference type="NCBI Taxonomy" id="1754190"/>
    <lineage>
        <taxon>Eukaryota</taxon>
        <taxon>Fungi</taxon>
        <taxon>Fungi incertae sedis</taxon>
        <taxon>Chytridiomycota</taxon>
        <taxon>Chytridiomycota incertae sedis</taxon>
        <taxon>Neocallimastigomycetes</taxon>
        <taxon>Neocallimastigales</taxon>
        <taxon>Neocallimastigaceae</taxon>
        <taxon>Neocallimastix</taxon>
    </lineage>
</organism>
<feature type="transmembrane region" description="Helical" evidence="2">
    <location>
        <begin position="273"/>
        <end position="295"/>
    </location>
</feature>
<feature type="transmembrane region" description="Helical" evidence="2">
    <location>
        <begin position="302"/>
        <end position="323"/>
    </location>
</feature>
<comment type="caution">
    <text evidence="3">The sequence shown here is derived from an EMBL/GenBank/DDBJ whole genome shotgun (WGS) entry which is preliminary data.</text>
</comment>
<keyword evidence="4" id="KW-1185">Reference proteome</keyword>
<evidence type="ECO:0000256" key="1">
    <source>
        <dbReference type="SAM" id="MobiDB-lite"/>
    </source>
</evidence>
<proteinExistence type="predicted"/>
<evidence type="ECO:0000313" key="3">
    <source>
        <dbReference type="EMBL" id="ORY80169.1"/>
    </source>
</evidence>
<feature type="non-terminal residue" evidence="3">
    <location>
        <position position="684"/>
    </location>
</feature>
<feature type="transmembrane region" description="Helical" evidence="2">
    <location>
        <begin position="231"/>
        <end position="253"/>
    </location>
</feature>
<keyword evidence="2" id="KW-1133">Transmembrane helix</keyword>
<name>A0A1Y2F8H0_9FUNG</name>
<protein>
    <recommendedName>
        <fullName evidence="5">Tetraspanin Tsp2</fullName>
    </recommendedName>
</protein>
<keyword evidence="2" id="KW-0472">Membrane</keyword>
<feature type="compositionally biased region" description="Low complexity" evidence="1">
    <location>
        <begin position="484"/>
        <end position="519"/>
    </location>
</feature>
<dbReference type="AlphaFoldDB" id="A0A1Y2F8H0"/>
<accession>A0A1Y2F8H0</accession>
<feature type="region of interest" description="Disordered" evidence="1">
    <location>
        <begin position="433"/>
        <end position="540"/>
    </location>
</feature>
<reference evidence="3 4" key="1">
    <citation type="submission" date="2016-08" db="EMBL/GenBank/DDBJ databases">
        <title>A Parts List for Fungal Cellulosomes Revealed by Comparative Genomics.</title>
        <authorList>
            <consortium name="DOE Joint Genome Institute"/>
            <person name="Haitjema C.H."/>
            <person name="Gilmore S.P."/>
            <person name="Henske J.K."/>
            <person name="Solomon K.V."/>
            <person name="De Groot R."/>
            <person name="Kuo A."/>
            <person name="Mondo S.J."/>
            <person name="Salamov A.A."/>
            <person name="Labutti K."/>
            <person name="Zhao Z."/>
            <person name="Chiniquy J."/>
            <person name="Barry K."/>
            <person name="Brewer H.M."/>
            <person name="Purvine S.O."/>
            <person name="Wright A.T."/>
            <person name="Boxma B."/>
            <person name="Van Alen T."/>
            <person name="Hackstein J.H."/>
            <person name="Baker S.E."/>
            <person name="Grigoriev I.V."/>
            <person name="O'Malley M.A."/>
        </authorList>
    </citation>
    <scope>NUCLEOTIDE SEQUENCE [LARGE SCALE GENOMIC DNA]</scope>
    <source>
        <strain evidence="3 4">G1</strain>
    </source>
</reference>
<feature type="compositionally biased region" description="Low complexity" evidence="1">
    <location>
        <begin position="436"/>
        <end position="475"/>
    </location>
</feature>
<keyword evidence="2" id="KW-0812">Transmembrane</keyword>
<gene>
    <name evidence="3" type="ORF">LY90DRAFT_697996</name>
</gene>
<evidence type="ECO:0000313" key="4">
    <source>
        <dbReference type="Proteomes" id="UP000193920"/>
    </source>
</evidence>
<sequence length="684" mass="76889">MSSYRAVPNIDLDEEPSNIKQEITIDCENSVNNNEAIRINNGSSNITNENNNGLPISNSTHTLFEASTDNSYRVVRSYREYAAEFVNSDDSDASIEKSSITSSDDTSVNESNFVQTKKNTFDLYRNRSGSNLKNIVYDIEKSKTIESAKSSSTSSSKTATYKNPTLYSVVNQTYIYSNSSIDKSSYDQNSSIDELKKEKLSAQLKLQKMILNVPESYDIPTHNKKILSQRILNATLIIMIIIATSLLALYIYLKLNHGYSYPHLKDINDNNRTKIIFISLFMYLGVIIGSVGSALNWKSILLTYSIFCSLNALALGYLVYGVYDDAYRFTNLPLAWWDTYSSNTRKNIQDEFACCGFKSPLDGGEISNHCAKEAVVWNIPYELIYDNFKLLRKDNCGNDLNVTVIMKKNKNKTDTAVQQPLSSVIDTNFSVTEVNSSSQTTTTTSETTTTRSSATTITTTSRRSTARSSIIPSTTQRGTTSKRATPTSSSSPDDTSSSTTTAAASRTSSRAAKTTESSSNHSKRAIKISYNNNNDNDDEESMEILHSPYAKFNIYNILSAEEVEEENDSRNDNEISNIRILNKRVYIQESTDEYQLRTNATNPEINFEKIKASNYTRLTPEESKAYSKANGLEGCEMKLHEYINKNLVPVFYVLLVFFCLYIITIPVALIFLFKLRRIPSINEF</sequence>
<dbReference type="Proteomes" id="UP000193920">
    <property type="component" value="Unassembled WGS sequence"/>
</dbReference>
<dbReference type="EMBL" id="MCOG01000013">
    <property type="protein sequence ID" value="ORY80169.1"/>
    <property type="molecule type" value="Genomic_DNA"/>
</dbReference>
<feature type="transmembrane region" description="Helical" evidence="2">
    <location>
        <begin position="650"/>
        <end position="673"/>
    </location>
</feature>